<dbReference type="InterPro" id="IPR001173">
    <property type="entry name" value="Glyco_trans_2-like"/>
</dbReference>
<proteinExistence type="predicted"/>
<keyword evidence="3" id="KW-1185">Reference proteome</keyword>
<dbReference type="EMBL" id="CP006943">
    <property type="protein sequence ID" value="AHG76072.1"/>
    <property type="molecule type" value="Genomic_DNA"/>
</dbReference>
<dbReference type="Gene3D" id="3.90.550.10">
    <property type="entry name" value="Spore Coat Polysaccharide Biosynthesis Protein SpsA, Chain A"/>
    <property type="match status" value="1"/>
</dbReference>
<dbReference type="Pfam" id="PF00535">
    <property type="entry name" value="Glycos_transf_2"/>
    <property type="match status" value="1"/>
</dbReference>
<dbReference type="OrthoDB" id="9801954at2"/>
<dbReference type="SUPFAM" id="SSF53448">
    <property type="entry name" value="Nucleotide-diphospho-sugar transferases"/>
    <property type="match status" value="1"/>
</dbReference>
<dbReference type="STRING" id="1433287.X808_15500"/>
<keyword evidence="2" id="KW-0808">Transferase</keyword>
<dbReference type="InterPro" id="IPR029044">
    <property type="entry name" value="Nucleotide-diphossugar_trans"/>
</dbReference>
<dbReference type="RefSeq" id="WP_025217773.1">
    <property type="nucleotide sequence ID" value="NZ_CP006943.1"/>
</dbReference>
<dbReference type="PANTHER" id="PTHR22916">
    <property type="entry name" value="GLYCOSYLTRANSFERASE"/>
    <property type="match status" value="1"/>
</dbReference>
<evidence type="ECO:0000259" key="1">
    <source>
        <dbReference type="Pfam" id="PF00535"/>
    </source>
</evidence>
<organism evidence="2 3">
    <name type="scientific">Mannheimia varigena USDA-ARS-USMARC-1296</name>
    <dbReference type="NCBI Taxonomy" id="1433287"/>
    <lineage>
        <taxon>Bacteria</taxon>
        <taxon>Pseudomonadati</taxon>
        <taxon>Pseudomonadota</taxon>
        <taxon>Gammaproteobacteria</taxon>
        <taxon>Pasteurellales</taxon>
        <taxon>Pasteurellaceae</taxon>
        <taxon>Mannheimia</taxon>
    </lineage>
</organism>
<feature type="domain" description="Glycosyltransferase 2-like" evidence="1">
    <location>
        <begin position="3"/>
        <end position="141"/>
    </location>
</feature>
<dbReference type="PATRIC" id="fig|1433287.3.peg.1550"/>
<sequence length="294" mass="33684">MFSIIVPSYNRSEEIKALLESLKQQTVYNFEVVIVDDCSKTPVTVNEDYPFEVKVIRNNPNVGAAKSRNVGANNASREWLLFLDDDDRFMPEKCERLATEIAQNPTANFIYHPAKCEMVNEGFSYVTTPFKQKSELTKENILRANKIGGMPMIGLKKELFCKIGGLSDSLRSLEDYDFLLKLLEEPSFEPLYVDEALTYCTFHTKRSSVSTDTTNTEKAIEYIQQTYIQTPEQANNFKLNSLYILSYPHIMNLSRKAAGYYFEMFKQTKNIKQLIIAAAILISPKLAINLKRFI</sequence>
<protein>
    <submittedName>
        <fullName evidence="2">Glycosyltransferase</fullName>
    </submittedName>
</protein>
<evidence type="ECO:0000313" key="2">
    <source>
        <dbReference type="EMBL" id="AHG76072.1"/>
    </source>
</evidence>
<dbReference type="PANTHER" id="PTHR22916:SF3">
    <property type="entry name" value="UDP-GLCNAC:BETAGAL BETA-1,3-N-ACETYLGLUCOSAMINYLTRANSFERASE-LIKE PROTEIN 1"/>
    <property type="match status" value="1"/>
</dbReference>
<dbReference type="Proteomes" id="UP000066995">
    <property type="component" value="Chromosome"/>
</dbReference>
<dbReference type="GO" id="GO:0016758">
    <property type="term" value="F:hexosyltransferase activity"/>
    <property type="evidence" value="ECO:0007669"/>
    <property type="project" value="UniProtKB-ARBA"/>
</dbReference>
<gene>
    <name evidence="2" type="ORF">X808_15500</name>
</gene>
<dbReference type="HOGENOM" id="CLU_025996_0_5_6"/>
<dbReference type="AlphaFoldDB" id="W0QCQ3"/>
<evidence type="ECO:0000313" key="3">
    <source>
        <dbReference type="Proteomes" id="UP000066995"/>
    </source>
</evidence>
<dbReference type="KEGG" id="mvi:X808_15500"/>
<dbReference type="CDD" id="cd00761">
    <property type="entry name" value="Glyco_tranf_GTA_type"/>
    <property type="match status" value="1"/>
</dbReference>
<reference evidence="2 3" key="1">
    <citation type="submission" date="2013-12" db="EMBL/GenBank/DDBJ databases">
        <title>Annotation of the Mannheimia varigena USDA-ARS-USMARC-1296 complete genome.</title>
        <authorList>
            <person name="Harhay G.P."/>
            <person name="Clawson M.L."/>
            <person name="Murray R.W."/>
            <person name="Lubbers B.V."/>
            <person name="Heaton M.P."/>
            <person name="Chitko-Mckown C.G."/>
            <person name="Harhay D.M."/>
            <person name="Smith T.P.L."/>
        </authorList>
    </citation>
    <scope>NUCLEOTIDE SEQUENCE [LARGE SCALE GENOMIC DNA]</scope>
    <source>
        <strain evidence="2 3">USDA-ARS-USMARC-1296</strain>
    </source>
</reference>
<accession>W0QCQ3</accession>
<dbReference type="eggNOG" id="COG1216">
    <property type="taxonomic scope" value="Bacteria"/>
</dbReference>
<name>W0QCQ3_9PAST</name>